<sequence length="91" mass="10723">MVLFCLIFLFLFHKHIINPHLCYARSFVCCKCPSFACVHVSRITVMCLLCYIYLYVRISFIVEYVMFQPLYKIPPGRTIEYNVKYTLAPGV</sequence>
<dbReference type="EMBL" id="GGFL01014776">
    <property type="protein sequence ID" value="MBW78954.1"/>
    <property type="molecule type" value="Transcribed_RNA"/>
</dbReference>
<evidence type="ECO:0000313" key="2">
    <source>
        <dbReference type="EMBL" id="MBW78954.1"/>
    </source>
</evidence>
<dbReference type="AlphaFoldDB" id="A0A2M4DN27"/>
<organism evidence="2">
    <name type="scientific">Anopheles darlingi</name>
    <name type="common">Mosquito</name>
    <dbReference type="NCBI Taxonomy" id="43151"/>
    <lineage>
        <taxon>Eukaryota</taxon>
        <taxon>Metazoa</taxon>
        <taxon>Ecdysozoa</taxon>
        <taxon>Arthropoda</taxon>
        <taxon>Hexapoda</taxon>
        <taxon>Insecta</taxon>
        <taxon>Pterygota</taxon>
        <taxon>Neoptera</taxon>
        <taxon>Endopterygota</taxon>
        <taxon>Diptera</taxon>
        <taxon>Nematocera</taxon>
        <taxon>Culicoidea</taxon>
        <taxon>Culicidae</taxon>
        <taxon>Anophelinae</taxon>
        <taxon>Anopheles</taxon>
    </lineage>
</organism>
<name>A0A2M4DN27_ANODA</name>
<feature type="chain" id="PRO_5014746967" evidence="1">
    <location>
        <begin position="20"/>
        <end position="91"/>
    </location>
</feature>
<protein>
    <submittedName>
        <fullName evidence="2">Putative secreted protein</fullName>
    </submittedName>
</protein>
<feature type="signal peptide" evidence="1">
    <location>
        <begin position="1"/>
        <end position="19"/>
    </location>
</feature>
<reference evidence="2" key="1">
    <citation type="submission" date="2018-01" db="EMBL/GenBank/DDBJ databases">
        <title>An insight into the sialome of Amazonian anophelines.</title>
        <authorList>
            <person name="Ribeiro J.M."/>
            <person name="Scarpassa V."/>
            <person name="Calvo E."/>
        </authorList>
    </citation>
    <scope>NUCLEOTIDE SEQUENCE</scope>
</reference>
<proteinExistence type="predicted"/>
<accession>A0A2M4DN27</accession>
<evidence type="ECO:0000256" key="1">
    <source>
        <dbReference type="SAM" id="SignalP"/>
    </source>
</evidence>
<keyword evidence="1" id="KW-0732">Signal</keyword>